<proteinExistence type="predicted"/>
<keyword evidence="3" id="KW-1185">Reference proteome</keyword>
<dbReference type="Proteomes" id="UP000799428">
    <property type="component" value="Unassembled WGS sequence"/>
</dbReference>
<name>A0A6G1JWX6_9PLEO</name>
<organism evidence="2 3">
    <name type="scientific">Pleomassaria siparia CBS 279.74</name>
    <dbReference type="NCBI Taxonomy" id="1314801"/>
    <lineage>
        <taxon>Eukaryota</taxon>
        <taxon>Fungi</taxon>
        <taxon>Dikarya</taxon>
        <taxon>Ascomycota</taxon>
        <taxon>Pezizomycotina</taxon>
        <taxon>Dothideomycetes</taxon>
        <taxon>Pleosporomycetidae</taxon>
        <taxon>Pleosporales</taxon>
        <taxon>Pleomassariaceae</taxon>
        <taxon>Pleomassaria</taxon>
    </lineage>
</organism>
<reference evidence="2" key="1">
    <citation type="journal article" date="2020" name="Stud. Mycol.">
        <title>101 Dothideomycetes genomes: a test case for predicting lifestyles and emergence of pathogens.</title>
        <authorList>
            <person name="Haridas S."/>
            <person name="Albert R."/>
            <person name="Binder M."/>
            <person name="Bloem J."/>
            <person name="Labutti K."/>
            <person name="Salamov A."/>
            <person name="Andreopoulos B."/>
            <person name="Baker S."/>
            <person name="Barry K."/>
            <person name="Bills G."/>
            <person name="Bluhm B."/>
            <person name="Cannon C."/>
            <person name="Castanera R."/>
            <person name="Culley D."/>
            <person name="Daum C."/>
            <person name="Ezra D."/>
            <person name="Gonzalez J."/>
            <person name="Henrissat B."/>
            <person name="Kuo A."/>
            <person name="Liang C."/>
            <person name="Lipzen A."/>
            <person name="Lutzoni F."/>
            <person name="Magnuson J."/>
            <person name="Mondo S."/>
            <person name="Nolan M."/>
            <person name="Ohm R."/>
            <person name="Pangilinan J."/>
            <person name="Park H.-J."/>
            <person name="Ramirez L."/>
            <person name="Alfaro M."/>
            <person name="Sun H."/>
            <person name="Tritt A."/>
            <person name="Yoshinaga Y."/>
            <person name="Zwiers L.-H."/>
            <person name="Turgeon B."/>
            <person name="Goodwin S."/>
            <person name="Spatafora J."/>
            <person name="Crous P."/>
            <person name="Grigoriev I."/>
        </authorList>
    </citation>
    <scope>NUCLEOTIDE SEQUENCE</scope>
    <source>
        <strain evidence="2">CBS 279.74</strain>
    </source>
</reference>
<feature type="compositionally biased region" description="Acidic residues" evidence="1">
    <location>
        <begin position="26"/>
        <end position="41"/>
    </location>
</feature>
<evidence type="ECO:0000256" key="1">
    <source>
        <dbReference type="SAM" id="MobiDB-lite"/>
    </source>
</evidence>
<protein>
    <submittedName>
        <fullName evidence="2">Uncharacterized protein</fullName>
    </submittedName>
</protein>
<accession>A0A6G1JWX6</accession>
<dbReference type="AlphaFoldDB" id="A0A6G1JWX6"/>
<feature type="region of interest" description="Disordered" evidence="1">
    <location>
        <begin position="26"/>
        <end position="51"/>
    </location>
</feature>
<sequence>MYLGGDFESVYDLVAVYDLAALCVEEGDDDDDDDKDEDDDGGGGGGGPMCSFTQVLPEGGGGFAGVILGLVIRG</sequence>
<dbReference type="EMBL" id="MU005780">
    <property type="protein sequence ID" value="KAF2705119.1"/>
    <property type="molecule type" value="Genomic_DNA"/>
</dbReference>
<evidence type="ECO:0000313" key="2">
    <source>
        <dbReference type="EMBL" id="KAF2705119.1"/>
    </source>
</evidence>
<evidence type="ECO:0000313" key="3">
    <source>
        <dbReference type="Proteomes" id="UP000799428"/>
    </source>
</evidence>
<gene>
    <name evidence="2" type="ORF">K504DRAFT_460895</name>
</gene>